<evidence type="ECO:0000256" key="3">
    <source>
        <dbReference type="ARBA" id="ARBA00022679"/>
    </source>
</evidence>
<dbReference type="EMBL" id="JAHQIW010005846">
    <property type="protein sequence ID" value="KAJ1367309.1"/>
    <property type="molecule type" value="Genomic_DNA"/>
</dbReference>
<accession>A0AAD5WEH8</accession>
<keyword evidence="6 9" id="KW-0067">ATP-binding</keyword>
<feature type="domain" description="Protein kinase" evidence="10">
    <location>
        <begin position="111"/>
        <end position="287"/>
    </location>
</feature>
<dbReference type="GO" id="GO:0004674">
    <property type="term" value="F:protein serine/threonine kinase activity"/>
    <property type="evidence" value="ECO:0007669"/>
    <property type="project" value="UniProtKB-EC"/>
</dbReference>
<evidence type="ECO:0000259" key="10">
    <source>
        <dbReference type="PROSITE" id="PS50011"/>
    </source>
</evidence>
<keyword evidence="2" id="KW-0728">SH3 domain</keyword>
<gene>
    <name evidence="11" type="ORF">KIN20_028200</name>
</gene>
<evidence type="ECO:0000313" key="12">
    <source>
        <dbReference type="Proteomes" id="UP001196413"/>
    </source>
</evidence>
<dbReference type="GO" id="GO:0005524">
    <property type="term" value="F:ATP binding"/>
    <property type="evidence" value="ECO:0007669"/>
    <property type="project" value="UniProtKB-UniRule"/>
</dbReference>
<evidence type="ECO:0000256" key="5">
    <source>
        <dbReference type="ARBA" id="ARBA00022777"/>
    </source>
</evidence>
<dbReference type="InterPro" id="IPR000719">
    <property type="entry name" value="Prot_kinase_dom"/>
</dbReference>
<comment type="caution">
    <text evidence="11">The sequence shown here is derived from an EMBL/GenBank/DDBJ whole genome shotgun (WGS) entry which is preliminary data.</text>
</comment>
<dbReference type="InterPro" id="IPR001245">
    <property type="entry name" value="Ser-Thr/Tyr_kinase_cat_dom"/>
</dbReference>
<evidence type="ECO:0000256" key="1">
    <source>
        <dbReference type="ARBA" id="ARBA00011903"/>
    </source>
</evidence>
<dbReference type="InterPro" id="IPR055175">
    <property type="entry name" value="ACK/TNK-like_SAM"/>
</dbReference>
<evidence type="ECO:0000256" key="6">
    <source>
        <dbReference type="ARBA" id="ARBA00022840"/>
    </source>
</evidence>
<keyword evidence="12" id="KW-1185">Reference proteome</keyword>
<protein>
    <recommendedName>
        <fullName evidence="1">non-specific protein-tyrosine kinase</fullName>
        <ecNumber evidence="1">2.7.10.2</ecNumber>
    </recommendedName>
</protein>
<dbReference type="InterPro" id="IPR008266">
    <property type="entry name" value="Tyr_kinase_AS"/>
</dbReference>
<keyword evidence="3" id="KW-0808">Transferase</keyword>
<evidence type="ECO:0000256" key="9">
    <source>
        <dbReference type="PROSITE-ProRule" id="PRU10141"/>
    </source>
</evidence>
<evidence type="ECO:0000256" key="4">
    <source>
        <dbReference type="ARBA" id="ARBA00022741"/>
    </source>
</evidence>
<dbReference type="InterPro" id="IPR020635">
    <property type="entry name" value="Tyr_kinase_cat_dom"/>
</dbReference>
<proteinExistence type="predicted"/>
<dbReference type="Gene3D" id="3.30.200.20">
    <property type="entry name" value="Phosphorylase Kinase, domain 1"/>
    <property type="match status" value="1"/>
</dbReference>
<reference evidence="11" key="1">
    <citation type="submission" date="2021-06" db="EMBL/GenBank/DDBJ databases">
        <title>Parelaphostrongylus tenuis whole genome reference sequence.</title>
        <authorList>
            <person name="Garwood T.J."/>
            <person name="Larsen P.A."/>
            <person name="Fountain-Jones N.M."/>
            <person name="Garbe J.R."/>
            <person name="Macchietto M.G."/>
            <person name="Kania S.A."/>
            <person name="Gerhold R.W."/>
            <person name="Richards J.E."/>
            <person name="Wolf T.M."/>
        </authorList>
    </citation>
    <scope>NUCLEOTIDE SEQUENCE</scope>
    <source>
        <strain evidence="11">MNPRO001-30</strain>
        <tissue evidence="11">Meninges</tissue>
    </source>
</reference>
<dbReference type="Proteomes" id="UP001196413">
    <property type="component" value="Unassembled WGS sequence"/>
</dbReference>
<dbReference type="SMART" id="SM00219">
    <property type="entry name" value="TyrKc"/>
    <property type="match status" value="1"/>
</dbReference>
<dbReference type="SUPFAM" id="SSF56112">
    <property type="entry name" value="Protein kinase-like (PK-like)"/>
    <property type="match status" value="1"/>
</dbReference>
<evidence type="ECO:0000256" key="8">
    <source>
        <dbReference type="ARBA" id="ARBA00047899"/>
    </source>
</evidence>
<keyword evidence="4 9" id="KW-0547">Nucleotide-binding</keyword>
<dbReference type="GO" id="GO:0004715">
    <property type="term" value="F:non-membrane spanning protein tyrosine kinase activity"/>
    <property type="evidence" value="ECO:0007669"/>
    <property type="project" value="UniProtKB-EC"/>
</dbReference>
<organism evidence="11 12">
    <name type="scientific">Parelaphostrongylus tenuis</name>
    <name type="common">Meningeal worm</name>
    <dbReference type="NCBI Taxonomy" id="148309"/>
    <lineage>
        <taxon>Eukaryota</taxon>
        <taxon>Metazoa</taxon>
        <taxon>Ecdysozoa</taxon>
        <taxon>Nematoda</taxon>
        <taxon>Chromadorea</taxon>
        <taxon>Rhabditida</taxon>
        <taxon>Rhabditina</taxon>
        <taxon>Rhabditomorpha</taxon>
        <taxon>Strongyloidea</taxon>
        <taxon>Metastrongylidae</taxon>
        <taxon>Parelaphostrongylus</taxon>
    </lineage>
</organism>
<dbReference type="InterPro" id="IPR017441">
    <property type="entry name" value="Protein_kinase_ATP_BS"/>
</dbReference>
<dbReference type="AlphaFoldDB" id="A0AAD5WEH8"/>
<evidence type="ECO:0000313" key="11">
    <source>
        <dbReference type="EMBL" id="KAJ1367309.1"/>
    </source>
</evidence>
<keyword evidence="7" id="KW-0829">Tyrosine-protein kinase</keyword>
<dbReference type="PROSITE" id="PS00109">
    <property type="entry name" value="PROTEIN_KINASE_TYR"/>
    <property type="match status" value="1"/>
</dbReference>
<dbReference type="PANTHER" id="PTHR24418">
    <property type="entry name" value="TYROSINE-PROTEIN KINASE"/>
    <property type="match status" value="1"/>
</dbReference>
<name>A0AAD5WEH8_PARTN</name>
<dbReference type="Pfam" id="PF22931">
    <property type="entry name" value="SAM_TNK"/>
    <property type="match status" value="1"/>
</dbReference>
<dbReference type="PROSITE" id="PS00107">
    <property type="entry name" value="PROTEIN_KINASE_ATP"/>
    <property type="match status" value="1"/>
</dbReference>
<dbReference type="Pfam" id="PF07714">
    <property type="entry name" value="PK_Tyr_Ser-Thr"/>
    <property type="match status" value="1"/>
</dbReference>
<dbReference type="EC" id="2.7.10.2" evidence="1"/>
<dbReference type="Gene3D" id="1.10.510.10">
    <property type="entry name" value="Transferase(Phosphotransferase) domain 1"/>
    <property type="match status" value="1"/>
</dbReference>
<evidence type="ECO:0000256" key="2">
    <source>
        <dbReference type="ARBA" id="ARBA00022443"/>
    </source>
</evidence>
<dbReference type="PROSITE" id="PS50011">
    <property type="entry name" value="PROTEIN_KINASE_DOM"/>
    <property type="match status" value="1"/>
</dbReference>
<dbReference type="InterPro" id="IPR011009">
    <property type="entry name" value="Kinase-like_dom_sf"/>
</dbReference>
<evidence type="ECO:0000256" key="7">
    <source>
        <dbReference type="ARBA" id="ARBA00023137"/>
    </source>
</evidence>
<keyword evidence="5" id="KW-0418">Kinase</keyword>
<comment type="catalytic activity">
    <reaction evidence="8">
        <text>L-threonyl-[protein] + ATP = O-phospho-L-threonyl-[protein] + ADP + H(+)</text>
        <dbReference type="Rhea" id="RHEA:46608"/>
        <dbReference type="Rhea" id="RHEA-COMP:11060"/>
        <dbReference type="Rhea" id="RHEA-COMP:11605"/>
        <dbReference type="ChEBI" id="CHEBI:15378"/>
        <dbReference type="ChEBI" id="CHEBI:30013"/>
        <dbReference type="ChEBI" id="CHEBI:30616"/>
        <dbReference type="ChEBI" id="CHEBI:61977"/>
        <dbReference type="ChEBI" id="CHEBI:456216"/>
        <dbReference type="EC" id="2.7.11.1"/>
    </reaction>
</comment>
<feature type="binding site" evidence="9">
    <location>
        <position position="143"/>
    </location>
    <ligand>
        <name>ATP</name>
        <dbReference type="ChEBI" id="CHEBI:30616"/>
    </ligand>
</feature>
<sequence length="287" mass="33343">MSSNAMNGVMIEENLMEVLNKARVDHYRQAFVYTLQIRRVDQIPHFMDADFQSIGMSLDEIRSLRRVSLDIQIRENRRNVAPRLVCVPYGNVVNQQSTFDSSRVLIPATQVVLLEVIGQGTFSVVKRGYWYQRNGVRIEVALKILREVSPSILADLREEANHLLKLRHNNLVRLHGIVENPVMMVFELCEGGELLTRLRDTRKPVPLVTTLLGYCLQVVRALNFLESKQLVHRDIAARNILLTRDERVAKLCDFGLMRSLRENERTYVMQSHNRVPFSWLVSYYFFN</sequence>
<dbReference type="InterPro" id="IPR050198">
    <property type="entry name" value="Non-receptor_tyrosine_kinases"/>
</dbReference>